<dbReference type="Proteomes" id="UP000007798">
    <property type="component" value="Unassembled WGS sequence"/>
</dbReference>
<dbReference type="InterPro" id="IPR012346">
    <property type="entry name" value="p53/RUNT-type_TF_DNA-bd_sf"/>
</dbReference>
<dbReference type="GO" id="GO:0000981">
    <property type="term" value="F:DNA-binding transcription factor activity, RNA polymerase II-specific"/>
    <property type="evidence" value="ECO:0007669"/>
    <property type="project" value="TreeGrafter"/>
</dbReference>
<feature type="domain" description="p53 DNA-binding" evidence="14">
    <location>
        <begin position="27"/>
        <end position="216"/>
    </location>
</feature>
<dbReference type="PANTHER" id="PTHR11447:SF16">
    <property type="entry name" value="P53 PROTEIN LONG FORM VARIANT 1"/>
    <property type="match status" value="1"/>
</dbReference>
<keyword evidence="17" id="KW-1185">Reference proteome</keyword>
<feature type="site" description="Interaction with DNA" evidence="12">
    <location>
        <position position="45"/>
    </location>
</feature>
<dbReference type="AlphaFoldDB" id="B4N9F0"/>
<dbReference type="GO" id="GO:0006915">
    <property type="term" value="P:apoptotic process"/>
    <property type="evidence" value="ECO:0007669"/>
    <property type="project" value="UniProtKB-KW"/>
</dbReference>
<feature type="binding site" evidence="11">
    <location>
        <position position="102"/>
    </location>
    <ligand>
        <name>Zn(2+)</name>
        <dbReference type="ChEBI" id="CHEBI:29105"/>
    </ligand>
</feature>
<evidence type="ECO:0000256" key="9">
    <source>
        <dbReference type="ARBA" id="ARBA00023163"/>
    </source>
</evidence>
<dbReference type="GO" id="GO:0046872">
    <property type="term" value="F:metal ion binding"/>
    <property type="evidence" value="ECO:0007669"/>
    <property type="project" value="UniProtKB-KW"/>
</dbReference>
<keyword evidence="4 11" id="KW-0479">Metal-binding</keyword>
<evidence type="ECO:0000256" key="6">
    <source>
        <dbReference type="ARBA" id="ARBA00023015"/>
    </source>
</evidence>
<dbReference type="InterPro" id="IPR011615">
    <property type="entry name" value="p53_DNA-bd"/>
</dbReference>
<evidence type="ECO:0000256" key="5">
    <source>
        <dbReference type="ARBA" id="ARBA00022833"/>
    </source>
</evidence>
<dbReference type="InterPro" id="IPR024631">
    <property type="entry name" value="p53_C_Drosophila"/>
</dbReference>
<comment type="cofactor">
    <cofactor evidence="11">
        <name>Zn(2+)</name>
        <dbReference type="ChEBI" id="CHEBI:29105"/>
    </cofactor>
    <text evidence="11">Binds 1 zinc ion per subunit.</text>
</comment>
<dbReference type="OrthoDB" id="5915660at2759"/>
<proteinExistence type="inferred from homology"/>
<dbReference type="KEGG" id="dwi:6647791"/>
<feature type="compositionally biased region" description="Polar residues" evidence="13">
    <location>
        <begin position="269"/>
        <end position="279"/>
    </location>
</feature>
<feature type="region of interest" description="Disordered" evidence="13">
    <location>
        <begin position="214"/>
        <end position="279"/>
    </location>
</feature>
<evidence type="ECO:0000256" key="12">
    <source>
        <dbReference type="PIRSR" id="PIRSR602117-2"/>
    </source>
</evidence>
<name>B4N9F0_DROWI</name>
<keyword evidence="5 11" id="KW-0862">Zinc</keyword>
<evidence type="ECO:0000313" key="16">
    <source>
        <dbReference type="EMBL" id="EDW80583.2"/>
    </source>
</evidence>
<feature type="compositionally biased region" description="Acidic residues" evidence="13">
    <location>
        <begin position="232"/>
        <end position="242"/>
    </location>
</feature>
<dbReference type="Gene3D" id="6.10.280.60">
    <property type="entry name" value="Transcription factor p53, C-terminal domain"/>
    <property type="match status" value="1"/>
</dbReference>
<evidence type="ECO:0000256" key="4">
    <source>
        <dbReference type="ARBA" id="ARBA00022723"/>
    </source>
</evidence>
<dbReference type="Gene3D" id="2.60.40.720">
    <property type="match status" value="1"/>
</dbReference>
<keyword evidence="8" id="KW-0010">Activator</keyword>
<keyword evidence="6" id="KW-0805">Transcription regulation</keyword>
<dbReference type="Pfam" id="PF11619">
    <property type="entry name" value="P53_C"/>
    <property type="match status" value="1"/>
</dbReference>
<evidence type="ECO:0000256" key="1">
    <source>
        <dbReference type="ARBA" id="ARBA00004123"/>
    </source>
</evidence>
<dbReference type="InterPro" id="IPR002117">
    <property type="entry name" value="p53_tumour_suppressor"/>
</dbReference>
<reference evidence="16 17" key="1">
    <citation type="journal article" date="2007" name="Nature">
        <title>Evolution of genes and genomes on the Drosophila phylogeny.</title>
        <authorList>
            <consortium name="Drosophila 12 Genomes Consortium"/>
            <person name="Clark A.G."/>
            <person name="Eisen M.B."/>
            <person name="Smith D.R."/>
            <person name="Bergman C.M."/>
            <person name="Oliver B."/>
            <person name="Markow T.A."/>
            <person name="Kaufman T.C."/>
            <person name="Kellis M."/>
            <person name="Gelbart W."/>
            <person name="Iyer V.N."/>
            <person name="Pollard D.A."/>
            <person name="Sackton T.B."/>
            <person name="Larracuente A.M."/>
            <person name="Singh N.D."/>
            <person name="Abad J.P."/>
            <person name="Abt D.N."/>
            <person name="Adryan B."/>
            <person name="Aguade M."/>
            <person name="Akashi H."/>
            <person name="Anderson W.W."/>
            <person name="Aquadro C.F."/>
            <person name="Ardell D.H."/>
            <person name="Arguello R."/>
            <person name="Artieri C.G."/>
            <person name="Barbash D.A."/>
            <person name="Barker D."/>
            <person name="Barsanti P."/>
            <person name="Batterham P."/>
            <person name="Batzoglou S."/>
            <person name="Begun D."/>
            <person name="Bhutkar A."/>
            <person name="Blanco E."/>
            <person name="Bosak S.A."/>
            <person name="Bradley R.K."/>
            <person name="Brand A.D."/>
            <person name="Brent M.R."/>
            <person name="Brooks A.N."/>
            <person name="Brown R.H."/>
            <person name="Butlin R.K."/>
            <person name="Caggese C."/>
            <person name="Calvi B.R."/>
            <person name="Bernardo de Carvalho A."/>
            <person name="Caspi A."/>
            <person name="Castrezana S."/>
            <person name="Celniker S.E."/>
            <person name="Chang J.L."/>
            <person name="Chapple C."/>
            <person name="Chatterji S."/>
            <person name="Chinwalla A."/>
            <person name="Civetta A."/>
            <person name="Clifton S.W."/>
            <person name="Comeron J.M."/>
            <person name="Costello J.C."/>
            <person name="Coyne J.A."/>
            <person name="Daub J."/>
            <person name="David R.G."/>
            <person name="Delcher A.L."/>
            <person name="Delehaunty K."/>
            <person name="Do C.B."/>
            <person name="Ebling H."/>
            <person name="Edwards K."/>
            <person name="Eickbush T."/>
            <person name="Evans J.D."/>
            <person name="Filipski A."/>
            <person name="Findeiss S."/>
            <person name="Freyhult E."/>
            <person name="Fulton L."/>
            <person name="Fulton R."/>
            <person name="Garcia A.C."/>
            <person name="Gardiner A."/>
            <person name="Garfield D.A."/>
            <person name="Garvin B.E."/>
            <person name="Gibson G."/>
            <person name="Gilbert D."/>
            <person name="Gnerre S."/>
            <person name="Godfrey J."/>
            <person name="Good R."/>
            <person name="Gotea V."/>
            <person name="Gravely B."/>
            <person name="Greenberg A.J."/>
            <person name="Griffiths-Jones S."/>
            <person name="Gross S."/>
            <person name="Guigo R."/>
            <person name="Gustafson E.A."/>
            <person name="Haerty W."/>
            <person name="Hahn M.W."/>
            <person name="Halligan D.L."/>
            <person name="Halpern A.L."/>
            <person name="Halter G.M."/>
            <person name="Han M.V."/>
            <person name="Heger A."/>
            <person name="Hillier L."/>
            <person name="Hinrichs A.S."/>
            <person name="Holmes I."/>
            <person name="Hoskins R.A."/>
            <person name="Hubisz M.J."/>
            <person name="Hultmark D."/>
            <person name="Huntley M.A."/>
            <person name="Jaffe D.B."/>
            <person name="Jagadeeshan S."/>
            <person name="Jeck W.R."/>
            <person name="Johnson J."/>
            <person name="Jones C.D."/>
            <person name="Jordan W.C."/>
            <person name="Karpen G.H."/>
            <person name="Kataoka E."/>
            <person name="Keightley P.D."/>
            <person name="Kheradpour P."/>
            <person name="Kirkness E.F."/>
            <person name="Koerich L.B."/>
            <person name="Kristiansen K."/>
            <person name="Kudrna D."/>
            <person name="Kulathinal R.J."/>
            <person name="Kumar S."/>
            <person name="Kwok R."/>
            <person name="Lander E."/>
            <person name="Langley C.H."/>
            <person name="Lapoint R."/>
            <person name="Lazzaro B.P."/>
            <person name="Lee S.J."/>
            <person name="Levesque L."/>
            <person name="Li R."/>
            <person name="Lin C.F."/>
            <person name="Lin M.F."/>
            <person name="Lindblad-Toh K."/>
            <person name="Llopart A."/>
            <person name="Long M."/>
            <person name="Low L."/>
            <person name="Lozovsky E."/>
            <person name="Lu J."/>
            <person name="Luo M."/>
            <person name="Machado C.A."/>
            <person name="Makalowski W."/>
            <person name="Marzo M."/>
            <person name="Matsuda M."/>
            <person name="Matzkin L."/>
            <person name="McAllister B."/>
            <person name="McBride C.S."/>
            <person name="McKernan B."/>
            <person name="McKernan K."/>
            <person name="Mendez-Lago M."/>
            <person name="Minx P."/>
            <person name="Mollenhauer M.U."/>
            <person name="Montooth K."/>
            <person name="Mount S.M."/>
            <person name="Mu X."/>
            <person name="Myers E."/>
            <person name="Negre B."/>
            <person name="Newfeld S."/>
            <person name="Nielsen R."/>
            <person name="Noor M.A."/>
            <person name="O'Grady P."/>
            <person name="Pachter L."/>
            <person name="Papaceit M."/>
            <person name="Parisi M.J."/>
            <person name="Parisi M."/>
            <person name="Parts L."/>
            <person name="Pedersen J.S."/>
            <person name="Pesole G."/>
            <person name="Phillippy A.M."/>
            <person name="Ponting C.P."/>
            <person name="Pop M."/>
            <person name="Porcelli D."/>
            <person name="Powell J.R."/>
            <person name="Prohaska S."/>
            <person name="Pruitt K."/>
            <person name="Puig M."/>
            <person name="Quesneville H."/>
            <person name="Ram K.R."/>
            <person name="Rand D."/>
            <person name="Rasmussen M.D."/>
            <person name="Reed L.K."/>
            <person name="Reenan R."/>
            <person name="Reily A."/>
            <person name="Remington K.A."/>
            <person name="Rieger T.T."/>
            <person name="Ritchie M.G."/>
            <person name="Robin C."/>
            <person name="Rogers Y.H."/>
            <person name="Rohde C."/>
            <person name="Rozas J."/>
            <person name="Rubenfield M.J."/>
            <person name="Ruiz A."/>
            <person name="Russo S."/>
            <person name="Salzberg S.L."/>
            <person name="Sanchez-Gracia A."/>
            <person name="Saranga D.J."/>
            <person name="Sato H."/>
            <person name="Schaeffer S.W."/>
            <person name="Schatz M.C."/>
            <person name="Schlenke T."/>
            <person name="Schwartz R."/>
            <person name="Segarra C."/>
            <person name="Singh R.S."/>
            <person name="Sirot L."/>
            <person name="Sirota M."/>
            <person name="Sisneros N.B."/>
            <person name="Smith C.D."/>
            <person name="Smith T.F."/>
            <person name="Spieth J."/>
            <person name="Stage D.E."/>
            <person name="Stark A."/>
            <person name="Stephan W."/>
            <person name="Strausberg R.L."/>
            <person name="Strempel S."/>
            <person name="Sturgill D."/>
            <person name="Sutton G."/>
            <person name="Sutton G.G."/>
            <person name="Tao W."/>
            <person name="Teichmann S."/>
            <person name="Tobari Y.N."/>
            <person name="Tomimura Y."/>
            <person name="Tsolas J.M."/>
            <person name="Valente V.L."/>
            <person name="Venter E."/>
            <person name="Venter J.C."/>
            <person name="Vicario S."/>
            <person name="Vieira F.G."/>
            <person name="Vilella A.J."/>
            <person name="Villasante A."/>
            <person name="Walenz B."/>
            <person name="Wang J."/>
            <person name="Wasserman M."/>
            <person name="Watts T."/>
            <person name="Wilson D."/>
            <person name="Wilson R.K."/>
            <person name="Wing R.A."/>
            <person name="Wolfner M.F."/>
            <person name="Wong A."/>
            <person name="Wong G.K."/>
            <person name="Wu C.I."/>
            <person name="Wu G."/>
            <person name="Yamamoto D."/>
            <person name="Yang H.P."/>
            <person name="Yang S.P."/>
            <person name="Yorke J.A."/>
            <person name="Yoshida K."/>
            <person name="Zdobnov E."/>
            <person name="Zhang P."/>
            <person name="Zhang Y."/>
            <person name="Zimin A.V."/>
            <person name="Baldwin J."/>
            <person name="Abdouelleil A."/>
            <person name="Abdulkadir J."/>
            <person name="Abebe A."/>
            <person name="Abera B."/>
            <person name="Abreu J."/>
            <person name="Acer S.C."/>
            <person name="Aftuck L."/>
            <person name="Alexander A."/>
            <person name="An P."/>
            <person name="Anderson E."/>
            <person name="Anderson S."/>
            <person name="Arachi H."/>
            <person name="Azer M."/>
            <person name="Bachantsang P."/>
            <person name="Barry A."/>
            <person name="Bayul T."/>
            <person name="Berlin A."/>
            <person name="Bessette D."/>
            <person name="Bloom T."/>
            <person name="Blye J."/>
            <person name="Boguslavskiy L."/>
            <person name="Bonnet C."/>
            <person name="Boukhgalter B."/>
            <person name="Bourzgui I."/>
            <person name="Brown A."/>
            <person name="Cahill P."/>
            <person name="Channer S."/>
            <person name="Cheshatsang Y."/>
            <person name="Chuda L."/>
            <person name="Citroen M."/>
            <person name="Collymore A."/>
            <person name="Cooke P."/>
            <person name="Costello M."/>
            <person name="D'Aco K."/>
            <person name="Daza R."/>
            <person name="De Haan G."/>
            <person name="DeGray S."/>
            <person name="DeMaso C."/>
            <person name="Dhargay N."/>
            <person name="Dooley K."/>
            <person name="Dooley E."/>
            <person name="Doricent M."/>
            <person name="Dorje P."/>
            <person name="Dorjee K."/>
            <person name="Dupes A."/>
            <person name="Elong R."/>
            <person name="Falk J."/>
            <person name="Farina A."/>
            <person name="Faro S."/>
            <person name="Ferguson D."/>
            <person name="Fisher S."/>
            <person name="Foley C.D."/>
            <person name="Franke A."/>
            <person name="Friedrich D."/>
            <person name="Gadbois L."/>
            <person name="Gearin G."/>
            <person name="Gearin C.R."/>
            <person name="Giannoukos G."/>
            <person name="Goode T."/>
            <person name="Graham J."/>
            <person name="Grandbois E."/>
            <person name="Grewal S."/>
            <person name="Gyaltsen K."/>
            <person name="Hafez N."/>
            <person name="Hagos B."/>
            <person name="Hall J."/>
            <person name="Henson C."/>
            <person name="Hollinger A."/>
            <person name="Honan T."/>
            <person name="Huard M.D."/>
            <person name="Hughes L."/>
            <person name="Hurhula B."/>
            <person name="Husby M.E."/>
            <person name="Kamat A."/>
            <person name="Kanga B."/>
            <person name="Kashin S."/>
            <person name="Khazanovich D."/>
            <person name="Kisner P."/>
            <person name="Lance K."/>
            <person name="Lara M."/>
            <person name="Lee W."/>
            <person name="Lennon N."/>
            <person name="Letendre F."/>
            <person name="LeVine R."/>
            <person name="Lipovsky A."/>
            <person name="Liu X."/>
            <person name="Liu J."/>
            <person name="Liu S."/>
            <person name="Lokyitsang T."/>
            <person name="Lokyitsang Y."/>
            <person name="Lubonja R."/>
            <person name="Lui A."/>
            <person name="MacDonald P."/>
            <person name="Magnisalis V."/>
            <person name="Maru K."/>
            <person name="Matthews C."/>
            <person name="McCusker W."/>
            <person name="McDonough S."/>
            <person name="Mehta T."/>
            <person name="Meldrim J."/>
            <person name="Meneus L."/>
            <person name="Mihai O."/>
            <person name="Mihalev A."/>
            <person name="Mihova T."/>
            <person name="Mittelman R."/>
            <person name="Mlenga V."/>
            <person name="Montmayeur A."/>
            <person name="Mulrain L."/>
            <person name="Navidi A."/>
            <person name="Naylor J."/>
            <person name="Negash T."/>
            <person name="Nguyen T."/>
            <person name="Nguyen N."/>
            <person name="Nicol R."/>
            <person name="Norbu C."/>
            <person name="Norbu N."/>
            <person name="Novod N."/>
            <person name="O'Neill B."/>
            <person name="Osman S."/>
            <person name="Markiewicz E."/>
            <person name="Oyono O.L."/>
            <person name="Patti C."/>
            <person name="Phunkhang P."/>
            <person name="Pierre F."/>
            <person name="Priest M."/>
            <person name="Raghuraman S."/>
            <person name="Rege F."/>
            <person name="Reyes R."/>
            <person name="Rise C."/>
            <person name="Rogov P."/>
            <person name="Ross K."/>
            <person name="Ryan E."/>
            <person name="Settipalli S."/>
            <person name="Shea T."/>
            <person name="Sherpa N."/>
            <person name="Shi L."/>
            <person name="Shih D."/>
            <person name="Sparrow T."/>
            <person name="Spaulding J."/>
            <person name="Stalker J."/>
            <person name="Stange-Thomann N."/>
            <person name="Stavropoulos S."/>
            <person name="Stone C."/>
            <person name="Strader C."/>
            <person name="Tesfaye S."/>
            <person name="Thomson T."/>
            <person name="Thoulutsang Y."/>
            <person name="Thoulutsang D."/>
            <person name="Topham K."/>
            <person name="Topping I."/>
            <person name="Tsamla T."/>
            <person name="Vassiliev H."/>
            <person name="Vo A."/>
            <person name="Wangchuk T."/>
            <person name="Wangdi T."/>
            <person name="Weiand M."/>
            <person name="Wilkinson J."/>
            <person name="Wilson A."/>
            <person name="Yadav S."/>
            <person name="Young G."/>
            <person name="Yu Q."/>
            <person name="Zembek L."/>
            <person name="Zhong D."/>
            <person name="Zimmer A."/>
            <person name="Zwirko Z."/>
            <person name="Jaffe D.B."/>
            <person name="Alvarez P."/>
            <person name="Brockman W."/>
            <person name="Butler J."/>
            <person name="Chin C."/>
            <person name="Gnerre S."/>
            <person name="Grabherr M."/>
            <person name="Kleber M."/>
            <person name="Mauceli E."/>
            <person name="MacCallum I."/>
        </authorList>
    </citation>
    <scope>NUCLEOTIDE SEQUENCE [LARGE SCALE GENOMIC DNA]</scope>
    <source>
        <strain evidence="17">Tucson 14030-0811.24</strain>
    </source>
</reference>
<protein>
    <recommendedName>
        <fullName evidence="18">p53 DNA-binding domain-containing protein</fullName>
    </recommendedName>
</protein>
<evidence type="ECO:0008006" key="18">
    <source>
        <dbReference type="Google" id="ProtNLM"/>
    </source>
</evidence>
<feature type="domain" description="Transcription factor p53 C-terminal Drosophila" evidence="15">
    <location>
        <begin position="280"/>
        <end position="346"/>
    </location>
</feature>
<dbReference type="PANTHER" id="PTHR11447">
    <property type="entry name" value="CELLULAR TUMOR ANTIGEN P53"/>
    <property type="match status" value="1"/>
</dbReference>
<evidence type="ECO:0000256" key="8">
    <source>
        <dbReference type="ARBA" id="ARBA00023159"/>
    </source>
</evidence>
<keyword evidence="7" id="KW-0238">DNA-binding</keyword>
<feature type="binding site" evidence="11">
    <location>
        <position position="99"/>
    </location>
    <ligand>
        <name>Zn(2+)</name>
        <dbReference type="ChEBI" id="CHEBI:29105"/>
    </ligand>
</feature>
<dbReference type="EMBL" id="CH964232">
    <property type="protein sequence ID" value="EDW80583.2"/>
    <property type="molecule type" value="Genomic_DNA"/>
</dbReference>
<evidence type="ECO:0000256" key="2">
    <source>
        <dbReference type="ARBA" id="ARBA00006167"/>
    </source>
</evidence>
<dbReference type="CDD" id="cd08367">
    <property type="entry name" value="P53"/>
    <property type="match status" value="1"/>
</dbReference>
<evidence type="ECO:0000256" key="13">
    <source>
        <dbReference type="SAM" id="MobiDB-lite"/>
    </source>
</evidence>
<keyword evidence="3" id="KW-0053">Apoptosis</keyword>
<organism evidence="16 17">
    <name type="scientific">Drosophila willistoni</name>
    <name type="common">Fruit fly</name>
    <dbReference type="NCBI Taxonomy" id="7260"/>
    <lineage>
        <taxon>Eukaryota</taxon>
        <taxon>Metazoa</taxon>
        <taxon>Ecdysozoa</taxon>
        <taxon>Arthropoda</taxon>
        <taxon>Hexapoda</taxon>
        <taxon>Insecta</taxon>
        <taxon>Pterygota</taxon>
        <taxon>Neoptera</taxon>
        <taxon>Endopterygota</taxon>
        <taxon>Diptera</taxon>
        <taxon>Brachycera</taxon>
        <taxon>Muscomorpha</taxon>
        <taxon>Ephydroidea</taxon>
        <taxon>Drosophilidae</taxon>
        <taxon>Drosophila</taxon>
        <taxon>Sophophora</taxon>
    </lineage>
</organism>
<gene>
    <name evidence="16" type="primary">Dwil\GK11606</name>
    <name evidence="16" type="ORF">Dwil_GK11606</name>
</gene>
<evidence type="ECO:0000313" key="17">
    <source>
        <dbReference type="Proteomes" id="UP000007798"/>
    </source>
</evidence>
<sequence length="346" mass="39667">MQFSQQSVLREMMLQDIKPQNTLPKLEDHNIAGYKFSMVLEEPRKSHWLYSPTLNKLYIRMNKTFNVDVQFKPKFPIQPLNLRVFLCFLKDVSGPVLRCQNHISTEPLSYNNAKIRENILRCENPNTVYCGTAQGKGISERYSVLVPLNMSRSSNDSYMRQTLALKFACQNSCFGRKETSLIFCLENSCGDILGQQVLEVKICTCPKRDRNAEERQLNDKKRKASPSLAASDYDEDECDNDSIDAKRPKRRRRSHSYQPDVKQEDDSMDSASTEQSMPTDWQVKRTSNGDYQLVLTCPKKELLVESIESMFRNTAAAILRSPTKGSKLHKYAANLSKLKESALKLP</sequence>
<dbReference type="PRINTS" id="PR00386">
    <property type="entry name" value="P53SUPPRESSR"/>
</dbReference>
<dbReference type="SUPFAM" id="SSF49417">
    <property type="entry name" value="p53-like transcription factors"/>
    <property type="match status" value="1"/>
</dbReference>
<dbReference type="GO" id="GO:0000978">
    <property type="term" value="F:RNA polymerase II cis-regulatory region sequence-specific DNA binding"/>
    <property type="evidence" value="ECO:0007669"/>
    <property type="project" value="TreeGrafter"/>
</dbReference>
<comment type="similarity">
    <text evidence="2">Belongs to the p53 family.</text>
</comment>
<evidence type="ECO:0000256" key="11">
    <source>
        <dbReference type="PIRSR" id="PIRSR602117-1"/>
    </source>
</evidence>
<comment type="subcellular location">
    <subcellularLocation>
        <location evidence="1">Nucleus</location>
    </subcellularLocation>
</comment>
<feature type="binding site" evidence="11">
    <location>
        <position position="173"/>
    </location>
    <ligand>
        <name>Zn(2+)</name>
        <dbReference type="ChEBI" id="CHEBI:29105"/>
    </ligand>
</feature>
<evidence type="ECO:0000256" key="3">
    <source>
        <dbReference type="ARBA" id="ARBA00022703"/>
    </source>
</evidence>
<dbReference type="GO" id="GO:0005634">
    <property type="term" value="C:nucleus"/>
    <property type="evidence" value="ECO:0007669"/>
    <property type="project" value="UniProtKB-SubCell"/>
</dbReference>
<dbReference type="InterPro" id="IPR038163">
    <property type="entry name" value="Dro_p53_C_sf"/>
</dbReference>
<evidence type="ECO:0000256" key="10">
    <source>
        <dbReference type="ARBA" id="ARBA00023242"/>
    </source>
</evidence>
<dbReference type="HOGENOM" id="CLU_041352_0_0_1"/>
<evidence type="ECO:0000256" key="7">
    <source>
        <dbReference type="ARBA" id="ARBA00023125"/>
    </source>
</evidence>
<evidence type="ECO:0000259" key="14">
    <source>
        <dbReference type="Pfam" id="PF00870"/>
    </source>
</evidence>
<feature type="binding site" evidence="11">
    <location>
        <position position="169"/>
    </location>
    <ligand>
        <name>Zn(2+)</name>
        <dbReference type="ChEBI" id="CHEBI:29105"/>
    </ligand>
</feature>
<accession>B4N9F0</accession>
<dbReference type="InParanoid" id="B4N9F0"/>
<keyword evidence="10" id="KW-0539">Nucleus</keyword>
<dbReference type="STRING" id="7260.B4N9F0"/>
<keyword evidence="9" id="KW-0804">Transcription</keyword>
<dbReference type="FunCoup" id="B4N9F0">
    <property type="interactions" value="542"/>
</dbReference>
<dbReference type="InterPro" id="IPR008967">
    <property type="entry name" value="p53-like_TF_DNA-bd_sf"/>
</dbReference>
<evidence type="ECO:0000259" key="15">
    <source>
        <dbReference type="Pfam" id="PF11619"/>
    </source>
</evidence>
<dbReference type="eggNOG" id="ENOG502QQ48">
    <property type="taxonomic scope" value="Eukaryota"/>
</dbReference>
<dbReference type="Pfam" id="PF00870">
    <property type="entry name" value="P53"/>
    <property type="match status" value="1"/>
</dbReference>